<dbReference type="GO" id="GO:0015627">
    <property type="term" value="C:type II protein secretion system complex"/>
    <property type="evidence" value="ECO:0007669"/>
    <property type="project" value="TreeGrafter"/>
</dbReference>
<dbReference type="Pfam" id="PF10531">
    <property type="entry name" value="SLBB"/>
    <property type="match status" value="1"/>
</dbReference>
<dbReference type="NCBIfam" id="TIGR00426">
    <property type="entry name" value="competence protein ComEA helix-hairpin-helix repeat region"/>
    <property type="match status" value="1"/>
</dbReference>
<organism evidence="4 5">
    <name type="scientific">Gordonia neofelifaecis NRRL B-59395</name>
    <dbReference type="NCBI Taxonomy" id="644548"/>
    <lineage>
        <taxon>Bacteria</taxon>
        <taxon>Bacillati</taxon>
        <taxon>Actinomycetota</taxon>
        <taxon>Actinomycetes</taxon>
        <taxon>Mycobacteriales</taxon>
        <taxon>Gordoniaceae</taxon>
        <taxon>Gordonia</taxon>
    </lineage>
</organism>
<keyword evidence="2" id="KW-0472">Membrane</keyword>
<name>F1YDS4_9ACTN</name>
<feature type="domain" description="Helix-hairpin-helix DNA-binding motif class 1" evidence="3">
    <location>
        <begin position="296"/>
        <end position="315"/>
    </location>
</feature>
<dbReference type="PANTHER" id="PTHR21180:SF32">
    <property type="entry name" value="ENDONUCLEASE_EXONUCLEASE_PHOSPHATASE FAMILY DOMAIN-CONTAINING PROTEIN 1"/>
    <property type="match status" value="1"/>
</dbReference>
<feature type="transmembrane region" description="Helical" evidence="2">
    <location>
        <begin position="106"/>
        <end position="126"/>
    </location>
</feature>
<dbReference type="STRING" id="644548.SCNU_01510"/>
<sequence>MGHDREIGPDPLARLAPQPPAVEVPWGAPDPPIWLDTPDGRNAWTGKAAFDCLDEDEDAAAPARGRSADSIDEAPADQVRADDWADEEWEDDWDPPRSRFAMLPPAAIGLLVVGLIACAIAGYSLLKRNEPTAPLVAFESSAGPRTSAPPDPSDGSPDPRIVVSVVGMVHRPGLVTLTGSARVADAIARAGGARDGADLLSLNMAQLLRDGDQILIGRDDGAATVHSAVVAAAGGPAPGAPVPSAPGGSVPAVGTGLVDLNSATADQLDALPGVGPVTASAIISWRESHGRFASVDQLAEVDGIGPGRLAKLKPLVTVR</sequence>
<dbReference type="Gene3D" id="3.10.560.10">
    <property type="entry name" value="Outer membrane lipoprotein wza domain like"/>
    <property type="match status" value="1"/>
</dbReference>
<feature type="region of interest" description="Disordered" evidence="1">
    <location>
        <begin position="139"/>
        <end position="160"/>
    </location>
</feature>
<comment type="caution">
    <text evidence="4">The sequence shown here is derived from an EMBL/GenBank/DDBJ whole genome shotgun (WGS) entry which is preliminary data.</text>
</comment>
<keyword evidence="2" id="KW-0812">Transmembrane</keyword>
<dbReference type="GO" id="GO:0015628">
    <property type="term" value="P:protein secretion by the type II secretion system"/>
    <property type="evidence" value="ECO:0007669"/>
    <property type="project" value="TreeGrafter"/>
</dbReference>
<dbReference type="EMBL" id="AEUD01000001">
    <property type="protein sequence ID" value="EGD57014.1"/>
    <property type="molecule type" value="Genomic_DNA"/>
</dbReference>
<dbReference type="PANTHER" id="PTHR21180">
    <property type="entry name" value="ENDONUCLEASE/EXONUCLEASE/PHOSPHATASE FAMILY DOMAIN-CONTAINING PROTEIN 1"/>
    <property type="match status" value="1"/>
</dbReference>
<evidence type="ECO:0000259" key="3">
    <source>
        <dbReference type="SMART" id="SM00278"/>
    </source>
</evidence>
<gene>
    <name evidence="4" type="ORF">SCNU_01510</name>
</gene>
<dbReference type="Pfam" id="PF12836">
    <property type="entry name" value="HHH_3"/>
    <property type="match status" value="1"/>
</dbReference>
<dbReference type="Gene3D" id="1.10.150.320">
    <property type="entry name" value="Photosystem II 12 kDa extrinsic protein"/>
    <property type="match status" value="1"/>
</dbReference>
<dbReference type="AlphaFoldDB" id="F1YDS4"/>
<feature type="region of interest" description="Disordered" evidence="1">
    <location>
        <begin position="1"/>
        <end position="40"/>
    </location>
</feature>
<evidence type="ECO:0000313" key="5">
    <source>
        <dbReference type="Proteomes" id="UP000035065"/>
    </source>
</evidence>
<protein>
    <submittedName>
        <fullName evidence="4">Competence protein ComEA helix-hairpin-helix repeat-containing protein</fullName>
    </submittedName>
</protein>
<accession>F1YDS4</accession>
<keyword evidence="2" id="KW-1133">Transmembrane helix</keyword>
<dbReference type="GO" id="GO:0006281">
    <property type="term" value="P:DNA repair"/>
    <property type="evidence" value="ECO:0007669"/>
    <property type="project" value="InterPro"/>
</dbReference>
<dbReference type="InterPro" id="IPR004509">
    <property type="entry name" value="Competence_ComEA_HhH"/>
</dbReference>
<dbReference type="eggNOG" id="COG1555">
    <property type="taxonomic scope" value="Bacteria"/>
</dbReference>
<feature type="region of interest" description="Disordered" evidence="1">
    <location>
        <begin position="53"/>
        <end position="90"/>
    </location>
</feature>
<dbReference type="GO" id="GO:0003677">
    <property type="term" value="F:DNA binding"/>
    <property type="evidence" value="ECO:0007669"/>
    <property type="project" value="InterPro"/>
</dbReference>
<dbReference type="InterPro" id="IPR019554">
    <property type="entry name" value="Soluble_ligand-bd"/>
</dbReference>
<dbReference type="InterPro" id="IPR003583">
    <property type="entry name" value="Hlx-hairpin-Hlx_DNA-bd_motif"/>
</dbReference>
<feature type="domain" description="Helix-hairpin-helix DNA-binding motif class 1" evidence="3">
    <location>
        <begin position="266"/>
        <end position="285"/>
    </location>
</feature>
<evidence type="ECO:0000313" key="4">
    <source>
        <dbReference type="EMBL" id="EGD57014.1"/>
    </source>
</evidence>
<proteinExistence type="predicted"/>
<reference evidence="4 5" key="1">
    <citation type="journal article" date="2011" name="J. Bacteriol.">
        <title>Draft Genome Sequence of Gordonia neofelifaecis NRRL B-59395, a Cholesterol-Degrading Actinomycete.</title>
        <authorList>
            <person name="Ge F."/>
            <person name="Li W."/>
            <person name="Chen G."/>
            <person name="Liu Y."/>
            <person name="Zhang G."/>
            <person name="Yong B."/>
            <person name="Wang Q."/>
            <person name="Wang N."/>
            <person name="Huang Z."/>
            <person name="Li W."/>
            <person name="Wang J."/>
            <person name="Wu C."/>
            <person name="Xie Q."/>
            <person name="Liu G."/>
        </authorList>
    </citation>
    <scope>NUCLEOTIDE SEQUENCE [LARGE SCALE GENOMIC DNA]</scope>
    <source>
        <strain evidence="4 5">NRRL B-59395</strain>
    </source>
</reference>
<evidence type="ECO:0000256" key="1">
    <source>
        <dbReference type="SAM" id="MobiDB-lite"/>
    </source>
</evidence>
<dbReference type="InterPro" id="IPR010994">
    <property type="entry name" value="RuvA_2-like"/>
</dbReference>
<dbReference type="SMART" id="SM00278">
    <property type="entry name" value="HhH1"/>
    <property type="match status" value="2"/>
</dbReference>
<dbReference type="SUPFAM" id="SSF47781">
    <property type="entry name" value="RuvA domain 2-like"/>
    <property type="match status" value="1"/>
</dbReference>
<dbReference type="Proteomes" id="UP000035065">
    <property type="component" value="Unassembled WGS sequence"/>
</dbReference>
<keyword evidence="5" id="KW-1185">Reference proteome</keyword>
<dbReference type="InterPro" id="IPR051675">
    <property type="entry name" value="Endo/Exo/Phosphatase_dom_1"/>
</dbReference>
<evidence type="ECO:0000256" key="2">
    <source>
        <dbReference type="SAM" id="Phobius"/>
    </source>
</evidence>
<feature type="compositionally biased region" description="Pro residues" evidence="1">
    <location>
        <begin position="17"/>
        <end position="32"/>
    </location>
</feature>